<dbReference type="EMBL" id="JAAALK010000284">
    <property type="protein sequence ID" value="KAG8068284.1"/>
    <property type="molecule type" value="Genomic_DNA"/>
</dbReference>
<dbReference type="AlphaFoldDB" id="A0A8J5W1G1"/>
<keyword evidence="3" id="KW-1185">Reference proteome</keyword>
<evidence type="ECO:0000259" key="1">
    <source>
        <dbReference type="Pfam" id="PF03478"/>
    </source>
</evidence>
<evidence type="ECO:0000313" key="2">
    <source>
        <dbReference type="EMBL" id="KAG8068284.1"/>
    </source>
</evidence>
<dbReference type="OrthoDB" id="591341at2759"/>
<accession>A0A8J5W1G1</accession>
<comment type="caution">
    <text evidence="2">The sequence shown here is derived from an EMBL/GenBank/DDBJ whole genome shotgun (WGS) entry which is preliminary data.</text>
</comment>
<name>A0A8J5W1G1_ZIZPA</name>
<reference evidence="2" key="1">
    <citation type="journal article" date="2021" name="bioRxiv">
        <title>Whole Genome Assembly and Annotation of Northern Wild Rice, Zizania palustris L., Supports a Whole Genome Duplication in the Zizania Genus.</title>
        <authorList>
            <person name="Haas M."/>
            <person name="Kono T."/>
            <person name="Macchietto M."/>
            <person name="Millas R."/>
            <person name="McGilp L."/>
            <person name="Shao M."/>
            <person name="Duquette J."/>
            <person name="Hirsch C.N."/>
            <person name="Kimball J."/>
        </authorList>
    </citation>
    <scope>NUCLEOTIDE SEQUENCE</scope>
    <source>
        <tissue evidence="2">Fresh leaf tissue</tissue>
    </source>
</reference>
<dbReference type="PANTHER" id="PTHR33110:SF135">
    <property type="entry name" value="OS05G0539300 PROTEIN"/>
    <property type="match status" value="1"/>
</dbReference>
<dbReference type="Proteomes" id="UP000729402">
    <property type="component" value="Unassembled WGS sequence"/>
</dbReference>
<dbReference type="InterPro" id="IPR005174">
    <property type="entry name" value="KIB1-4_b-propeller"/>
</dbReference>
<protein>
    <recommendedName>
        <fullName evidence="1">KIB1-4 beta-propeller domain-containing protein</fullName>
    </recommendedName>
</protein>
<organism evidence="2 3">
    <name type="scientific">Zizania palustris</name>
    <name type="common">Northern wild rice</name>
    <dbReference type="NCBI Taxonomy" id="103762"/>
    <lineage>
        <taxon>Eukaryota</taxon>
        <taxon>Viridiplantae</taxon>
        <taxon>Streptophyta</taxon>
        <taxon>Embryophyta</taxon>
        <taxon>Tracheophyta</taxon>
        <taxon>Spermatophyta</taxon>
        <taxon>Magnoliopsida</taxon>
        <taxon>Liliopsida</taxon>
        <taxon>Poales</taxon>
        <taxon>Poaceae</taxon>
        <taxon>BOP clade</taxon>
        <taxon>Oryzoideae</taxon>
        <taxon>Oryzeae</taxon>
        <taxon>Zizaniinae</taxon>
        <taxon>Zizania</taxon>
    </lineage>
</organism>
<reference evidence="2" key="2">
    <citation type="submission" date="2021-02" db="EMBL/GenBank/DDBJ databases">
        <authorList>
            <person name="Kimball J.A."/>
            <person name="Haas M.W."/>
            <person name="Macchietto M."/>
            <person name="Kono T."/>
            <person name="Duquette J."/>
            <person name="Shao M."/>
        </authorList>
    </citation>
    <scope>NUCLEOTIDE SEQUENCE</scope>
    <source>
        <tissue evidence="2">Fresh leaf tissue</tissue>
    </source>
</reference>
<sequence length="498" mass="56551">MDKANPWEKDRVLCIIHRLLPCLDDRRHMGQVCRSWRAAVAPQQHPPQRPLPWILVPSARGPTFSCALRGCPTHDFHVPKDALTARYFGSYDGGCLFLAFGQTDGHALLNLRTNQLFDLPDVVGVQMLGHRNSVHIVMLAVTLSSPPEHEDCVAAAVSSVWPLDPRIHAFWRMERDVAVMATNGFTGPILEDVIHHNGAFYFLTREEDLHVFPVSEFYEYDDDKLKIPPMDIRRFRNGQRYYRKNVVARYLVESGGHLLMVVRFANVRDWPPTTRAFRVLEMVELPQEATDNEVFFKYTWNELVSLDGRMLFLARGCSRSYEVADYPGLEFNDGVYFLDDGRLQQGDTTLITNRAYPCRDNGKCTMATADAASRVDNFLPEQSPSNYSSPVWLLPEERFRGLQSKRRATFPAHLPGRFGSNRYTLADPQDLLNYEECEFLLIAVSDDDVEEELGLQPETETETTEAERGDASAVGCLDLVKLFGEVADVKLLLSGSWD</sequence>
<gene>
    <name evidence="2" type="ORF">GUJ93_ZPchr0005g15560</name>
</gene>
<dbReference type="PANTHER" id="PTHR33110">
    <property type="entry name" value="F-BOX/KELCH-REPEAT PROTEIN-RELATED"/>
    <property type="match status" value="1"/>
</dbReference>
<evidence type="ECO:0000313" key="3">
    <source>
        <dbReference type="Proteomes" id="UP000729402"/>
    </source>
</evidence>
<dbReference type="Pfam" id="PF03478">
    <property type="entry name" value="Beta-prop_KIB1-4"/>
    <property type="match status" value="1"/>
</dbReference>
<feature type="domain" description="KIB1-4 beta-propeller" evidence="1">
    <location>
        <begin position="73"/>
        <end position="344"/>
    </location>
</feature>
<proteinExistence type="predicted"/>